<evidence type="ECO:0000256" key="1">
    <source>
        <dbReference type="ARBA" id="ARBA00023002"/>
    </source>
</evidence>
<feature type="region of interest" description="Disordered" evidence="2">
    <location>
        <begin position="83"/>
        <end position="165"/>
    </location>
</feature>
<gene>
    <name evidence="4" type="ORF">FXF68_02400</name>
</gene>
<dbReference type="GO" id="GO:0016705">
    <property type="term" value="F:oxidoreductase activity, acting on paired donors, with incorporation or reduction of molecular oxygen"/>
    <property type="evidence" value="ECO:0007669"/>
    <property type="project" value="InterPro"/>
</dbReference>
<evidence type="ECO:0000313" key="4">
    <source>
        <dbReference type="EMBL" id="TYK52641.1"/>
    </source>
</evidence>
<name>A0A5D3FWD7_9ACTN</name>
<dbReference type="SUPFAM" id="SSF51679">
    <property type="entry name" value="Bacterial luciferase-like"/>
    <property type="match status" value="1"/>
</dbReference>
<dbReference type="Gene3D" id="3.20.20.30">
    <property type="entry name" value="Luciferase-like domain"/>
    <property type="match status" value="1"/>
</dbReference>
<evidence type="ECO:0000313" key="5">
    <source>
        <dbReference type="Proteomes" id="UP000323505"/>
    </source>
</evidence>
<dbReference type="NCBIfam" id="TIGR03619">
    <property type="entry name" value="F420_Rv2161c"/>
    <property type="match status" value="1"/>
</dbReference>
<keyword evidence="5" id="KW-1185">Reference proteome</keyword>
<accession>A0A5D3FWD7</accession>
<dbReference type="InterPro" id="IPR019921">
    <property type="entry name" value="Lucif-like_OxRdtase_Rv2161c"/>
</dbReference>
<dbReference type="InterPro" id="IPR036661">
    <property type="entry name" value="Luciferase-like_sf"/>
</dbReference>
<organism evidence="4 5">
    <name type="scientific">Actinomadura decatromicini</name>
    <dbReference type="NCBI Taxonomy" id="2604572"/>
    <lineage>
        <taxon>Bacteria</taxon>
        <taxon>Bacillati</taxon>
        <taxon>Actinomycetota</taxon>
        <taxon>Actinomycetes</taxon>
        <taxon>Streptosporangiales</taxon>
        <taxon>Thermomonosporaceae</taxon>
        <taxon>Actinomadura</taxon>
    </lineage>
</organism>
<evidence type="ECO:0000259" key="3">
    <source>
        <dbReference type="Pfam" id="PF00296"/>
    </source>
</evidence>
<feature type="compositionally biased region" description="Basic and acidic residues" evidence="2">
    <location>
        <begin position="131"/>
        <end position="146"/>
    </location>
</feature>
<dbReference type="EMBL" id="VSRQ01000001">
    <property type="protein sequence ID" value="TYK52641.1"/>
    <property type="molecule type" value="Genomic_DNA"/>
</dbReference>
<dbReference type="PANTHER" id="PTHR43244:SF1">
    <property type="entry name" value="5,10-METHYLENETETRAHYDROMETHANOPTERIN REDUCTASE"/>
    <property type="match status" value="1"/>
</dbReference>
<comment type="caution">
    <text evidence="4">The sequence shown here is derived from an EMBL/GenBank/DDBJ whole genome shotgun (WGS) entry which is preliminary data.</text>
</comment>
<dbReference type="Pfam" id="PF00296">
    <property type="entry name" value="Bac_luciferase"/>
    <property type="match status" value="1"/>
</dbReference>
<reference evidence="4 5" key="1">
    <citation type="submission" date="2019-08" db="EMBL/GenBank/DDBJ databases">
        <title>Actinomadura sp. nov. CYP1-5 isolated from mountain soil.</title>
        <authorList>
            <person name="Songsumanus A."/>
            <person name="Kuncharoen N."/>
            <person name="Kudo T."/>
            <person name="Yuki M."/>
            <person name="Igarashi Y."/>
            <person name="Tanasupawat S."/>
        </authorList>
    </citation>
    <scope>NUCLEOTIDE SEQUENCE [LARGE SCALE GENOMIC DNA]</scope>
    <source>
        <strain evidence="4 5">CYP1-5</strain>
    </source>
</reference>
<feature type="domain" description="Luciferase-like" evidence="3">
    <location>
        <begin position="160"/>
        <end position="438"/>
    </location>
</feature>
<evidence type="ECO:0000256" key="2">
    <source>
        <dbReference type="SAM" id="MobiDB-lite"/>
    </source>
</evidence>
<sequence>MPGRPAIACVDKDNRTLHAWSRSGGAVRLRSRSRWRGETERTRAEGLRPVQAEARCDGRGVRRVVEDRRPGDHPAAALRAQLPRVPARRVPRRPVPVGRRRGHRGRVLERLAGVPDDARDGRRRRGLPQDGRPRVGDHRVRQRDRLTGMVSMSSTPPPSRLSVGAPNAPDMLVPFARRAEELGFGGIWTQDTLSAANFSLDGLHVLSYLAAVTERLRLGIGVLYSGRRNPAVQARELATIDQLSGGRLTVGIGVGLAYHRENLAALGIRTDRPVQRLIEGIGVMRALWSQSQAASYDGEIYSFSGIGVQPAPVQRPGPPIWIGARAEPALRRAVRIADGWTGAAPVATDDFLQQLAFVQREMDEQGRDPAGFTISKSVYVAVERDEEEARRRLIPAFERAFGGNPVYDAASMTDRVAVFGPPDRCAEQLAKLFDAGADELILYPLYDPAEQLEAFGELVPALAGASRP</sequence>
<dbReference type="PANTHER" id="PTHR43244">
    <property type="match status" value="1"/>
</dbReference>
<protein>
    <submittedName>
        <fullName evidence="4">LLM class flavin-dependent oxidoreductase</fullName>
    </submittedName>
</protein>
<keyword evidence="1" id="KW-0560">Oxidoreductase</keyword>
<dbReference type="InterPro" id="IPR050564">
    <property type="entry name" value="F420-G6PD/mer"/>
</dbReference>
<dbReference type="InterPro" id="IPR011251">
    <property type="entry name" value="Luciferase-like_dom"/>
</dbReference>
<feature type="compositionally biased region" description="Basic residues" evidence="2">
    <location>
        <begin position="86"/>
        <end position="105"/>
    </location>
</feature>
<dbReference type="AlphaFoldDB" id="A0A5D3FWD7"/>
<proteinExistence type="predicted"/>
<dbReference type="Proteomes" id="UP000323505">
    <property type="component" value="Unassembled WGS sequence"/>
</dbReference>